<sequence length="108" mass="12787">MLNEQLAKEMGLSESRKSWIKELQSRREDLKIEMAQKMNGTVKEKTELLGRFRTNEKQLQEAWGFSDNAHLRFMQELKISGCNCPYFDNKDGRGLVRYKSETCKWHNL</sequence>
<proteinExistence type="predicted"/>
<name>A0AAE9GB80_9CAUD</name>
<keyword evidence="2" id="KW-1185">Reference proteome</keyword>
<reference evidence="1 2" key="1">
    <citation type="submission" date="2022-02" db="EMBL/GenBank/DDBJ databases">
        <authorList>
            <person name="Tian F."/>
            <person name="Li J."/>
            <person name="Li F."/>
            <person name="Tong Y."/>
        </authorList>
    </citation>
    <scope>NUCLEOTIDE SEQUENCE [LARGE SCALE GENOMIC DNA]</scope>
</reference>
<organism evidence="1 2">
    <name type="scientific">Cronobacter phage LPCS28</name>
    <dbReference type="NCBI Taxonomy" id="2924885"/>
    <lineage>
        <taxon>Viruses</taxon>
        <taxon>Duplodnaviria</taxon>
        <taxon>Heunggongvirae</taxon>
        <taxon>Uroviricota</taxon>
        <taxon>Caudoviricetes</taxon>
        <taxon>Pantevenvirales</taxon>
        <taxon>Straboviridae</taxon>
        <taxon>Nanhuvirus</taxon>
        <taxon>Nanhuvirus LPCS28</taxon>
    </lineage>
</organism>
<gene>
    <name evidence="1" type="ORF">EHEKIMEA_00205</name>
</gene>
<protein>
    <submittedName>
        <fullName evidence="1">Uncharacterized protein</fullName>
    </submittedName>
</protein>
<accession>A0AAE9GB80</accession>
<evidence type="ECO:0000313" key="1">
    <source>
        <dbReference type="EMBL" id="UNY47087.1"/>
    </source>
</evidence>
<evidence type="ECO:0000313" key="2">
    <source>
        <dbReference type="Proteomes" id="UP000832072"/>
    </source>
</evidence>
<dbReference type="EMBL" id="OM638103">
    <property type="protein sequence ID" value="UNY47087.1"/>
    <property type="molecule type" value="Genomic_DNA"/>
</dbReference>
<dbReference type="Proteomes" id="UP000832072">
    <property type="component" value="Segment"/>
</dbReference>